<protein>
    <submittedName>
        <fullName evidence="2">Uncharacterized protein</fullName>
    </submittedName>
</protein>
<feature type="compositionally biased region" description="Basic residues" evidence="1">
    <location>
        <begin position="49"/>
        <end position="64"/>
    </location>
</feature>
<evidence type="ECO:0000256" key="1">
    <source>
        <dbReference type="SAM" id="MobiDB-lite"/>
    </source>
</evidence>
<dbReference type="AlphaFoldDB" id="A0AAD5MTH1"/>
<evidence type="ECO:0000313" key="3">
    <source>
        <dbReference type="Proteomes" id="UP001196413"/>
    </source>
</evidence>
<accession>A0AAD5MTH1</accession>
<feature type="region of interest" description="Disordered" evidence="1">
    <location>
        <begin position="1"/>
        <end position="69"/>
    </location>
</feature>
<proteinExistence type="predicted"/>
<evidence type="ECO:0000313" key="2">
    <source>
        <dbReference type="EMBL" id="KAJ1364365.1"/>
    </source>
</evidence>
<dbReference type="EMBL" id="JAHQIW010004953">
    <property type="protein sequence ID" value="KAJ1364365.1"/>
    <property type="molecule type" value="Genomic_DNA"/>
</dbReference>
<reference evidence="2" key="1">
    <citation type="submission" date="2021-06" db="EMBL/GenBank/DDBJ databases">
        <title>Parelaphostrongylus tenuis whole genome reference sequence.</title>
        <authorList>
            <person name="Garwood T.J."/>
            <person name="Larsen P.A."/>
            <person name="Fountain-Jones N.M."/>
            <person name="Garbe J.R."/>
            <person name="Macchietto M.G."/>
            <person name="Kania S.A."/>
            <person name="Gerhold R.W."/>
            <person name="Richards J.E."/>
            <person name="Wolf T.M."/>
        </authorList>
    </citation>
    <scope>NUCLEOTIDE SEQUENCE</scope>
    <source>
        <strain evidence="2">MNPRO001-30</strain>
        <tissue evidence="2">Meninges</tissue>
    </source>
</reference>
<gene>
    <name evidence="2" type="ORF">KIN20_024451</name>
</gene>
<dbReference type="Proteomes" id="UP001196413">
    <property type="component" value="Unassembled WGS sequence"/>
</dbReference>
<keyword evidence="3" id="KW-1185">Reference proteome</keyword>
<name>A0AAD5MTH1_PARTN</name>
<organism evidence="2 3">
    <name type="scientific">Parelaphostrongylus tenuis</name>
    <name type="common">Meningeal worm</name>
    <dbReference type="NCBI Taxonomy" id="148309"/>
    <lineage>
        <taxon>Eukaryota</taxon>
        <taxon>Metazoa</taxon>
        <taxon>Ecdysozoa</taxon>
        <taxon>Nematoda</taxon>
        <taxon>Chromadorea</taxon>
        <taxon>Rhabditida</taxon>
        <taxon>Rhabditina</taxon>
        <taxon>Rhabditomorpha</taxon>
        <taxon>Strongyloidea</taxon>
        <taxon>Metastrongylidae</taxon>
        <taxon>Parelaphostrongylus</taxon>
    </lineage>
</organism>
<comment type="caution">
    <text evidence="2">The sequence shown here is derived from an EMBL/GenBank/DDBJ whole genome shotgun (WGS) entry which is preliminary data.</text>
</comment>
<sequence>MKVMKKNKIAKLQSTRKDDEASPSLTKEQSNKVDQYKFSTRKSQNAKHPPLKKKARKAIQRKKSGNQVEEATRDIVLWSLRFVCFYSYFQRLLVRSSDNAKYM</sequence>